<gene>
    <name evidence="2" type="ORF">CYY_007627</name>
</gene>
<dbReference type="Pfam" id="PF05725">
    <property type="entry name" value="FNIP"/>
    <property type="match status" value="2"/>
</dbReference>
<accession>A0A8J4PWZ0</accession>
<dbReference type="PANTHER" id="PTHR32134:SF92">
    <property type="entry name" value="FNIP REPEAT-CONTAINING PROTEIN"/>
    <property type="match status" value="1"/>
</dbReference>
<dbReference type="EMBL" id="AJWJ01000418">
    <property type="protein sequence ID" value="KAF2071051.1"/>
    <property type="molecule type" value="Genomic_DNA"/>
</dbReference>
<evidence type="ECO:0000313" key="3">
    <source>
        <dbReference type="Proteomes" id="UP000695562"/>
    </source>
</evidence>
<organism evidence="2 3">
    <name type="scientific">Polysphondylium violaceum</name>
    <dbReference type="NCBI Taxonomy" id="133409"/>
    <lineage>
        <taxon>Eukaryota</taxon>
        <taxon>Amoebozoa</taxon>
        <taxon>Evosea</taxon>
        <taxon>Eumycetozoa</taxon>
        <taxon>Dictyostelia</taxon>
        <taxon>Dictyosteliales</taxon>
        <taxon>Dictyosteliaceae</taxon>
        <taxon>Polysphondylium</taxon>
    </lineage>
</organism>
<keyword evidence="1" id="KW-0677">Repeat</keyword>
<dbReference type="AlphaFoldDB" id="A0A8J4PWZ0"/>
<dbReference type="PANTHER" id="PTHR32134">
    <property type="entry name" value="FNIP REPEAT-CONTAINING PROTEIN"/>
    <property type="match status" value="1"/>
</dbReference>
<protein>
    <recommendedName>
        <fullName evidence="4">FNIP repeat-containing protein</fullName>
    </recommendedName>
</protein>
<name>A0A8J4PWZ0_9MYCE</name>
<dbReference type="InterPro" id="IPR008615">
    <property type="entry name" value="FNIP"/>
</dbReference>
<evidence type="ECO:0000256" key="1">
    <source>
        <dbReference type="ARBA" id="ARBA00022737"/>
    </source>
</evidence>
<dbReference type="Proteomes" id="UP000695562">
    <property type="component" value="Unassembled WGS sequence"/>
</dbReference>
<keyword evidence="3" id="KW-1185">Reference proteome</keyword>
<evidence type="ECO:0000313" key="2">
    <source>
        <dbReference type="EMBL" id="KAF2071051.1"/>
    </source>
</evidence>
<dbReference type="InterPro" id="IPR051251">
    <property type="entry name" value="STK_FNIP-Repeat"/>
</dbReference>
<comment type="caution">
    <text evidence="2">The sequence shown here is derived from an EMBL/GenBank/DDBJ whole genome shotgun (WGS) entry which is preliminary data.</text>
</comment>
<reference evidence="2" key="1">
    <citation type="submission" date="2020-01" db="EMBL/GenBank/DDBJ databases">
        <title>Development of genomics and gene disruption for Polysphondylium violaceum indicates a role for the polyketide synthase stlB in stalk morphogenesis.</title>
        <authorList>
            <person name="Narita B."/>
            <person name="Kawabe Y."/>
            <person name="Kin K."/>
            <person name="Saito T."/>
            <person name="Gibbs R."/>
            <person name="Kuspa A."/>
            <person name="Muzny D."/>
            <person name="Queller D."/>
            <person name="Richards S."/>
            <person name="Strassman J."/>
            <person name="Sucgang R."/>
            <person name="Worley K."/>
            <person name="Schaap P."/>
        </authorList>
    </citation>
    <scope>NUCLEOTIDE SEQUENCE</scope>
    <source>
        <strain evidence="2">QSvi11</strain>
    </source>
</reference>
<proteinExistence type="predicted"/>
<dbReference type="OrthoDB" id="10290201at2759"/>
<sequence length="503" mass="57884">MKSFLSIFRNCYLRSLIRNHVFKNTIINIPTLEYLDDNHQHLSVFTKDDKLNHNIYIKYSLKINQDPVELDQFSNSIHKYLVNEIQFARGKKEETLDLGLVHDQVQRLTLYLGECVKSVNGKLPDSIVELNIDEHYKFADGVVCPALDSILSDLPKNLRVLRLADEFNLSSKFQLPDSIIDFQYSSTRANLERLVISNPNKLLESAWLIVTSNEDLHWVQDKYWINKLYVLKNVTIKIPPHVRFIEFNTDAILENLPLELEKLRVGKLASTQNQEPVSKILKQYLPYLKHLELGQLEEKLEQSTYSDCLESLYIHFYDKDIDVGVLPSNLKTLHLNSFNQQLKIWSLPNSITDLALMSYNQPLRPSTMPTQLKKLNLSKFNNTIEANSFPDSLTSLQLDGYQGSFEHVGKLNNLNNLKVDVLNQSIVDILANTITIGFNTIAENTSFARTSITDLCLWDTTWGDVKTLPDNFLPPNLVYLELVNFKINSDKIPLGCKVVHKNY</sequence>
<evidence type="ECO:0008006" key="4">
    <source>
        <dbReference type="Google" id="ProtNLM"/>
    </source>
</evidence>